<keyword evidence="4" id="KW-1185">Reference proteome</keyword>
<dbReference type="Pfam" id="PF14576">
    <property type="entry name" value="SEO_N"/>
    <property type="match status" value="1"/>
</dbReference>
<evidence type="ECO:0000259" key="1">
    <source>
        <dbReference type="Pfam" id="PF14576"/>
    </source>
</evidence>
<dbReference type="InterPro" id="IPR039299">
    <property type="entry name" value="SEOA"/>
</dbReference>
<evidence type="ECO:0000259" key="2">
    <source>
        <dbReference type="Pfam" id="PF14577"/>
    </source>
</evidence>
<protein>
    <submittedName>
        <fullName evidence="3">Sieve element occlusion, N-terminal</fullName>
    </submittedName>
</protein>
<dbReference type="PANTHER" id="PTHR33232">
    <property type="entry name" value="PROTEIN SIEVE ELEMENT OCCLUSION B-LIKE"/>
    <property type="match status" value="1"/>
</dbReference>
<sequence length="545" mass="61377">MLLATGATSNMINAVTSAGNALARPVSISVSESKEKALMDEILTTRASDSRDIQFRPVLQVISDIINLATPIAQGGMVELDSSKDKINQANPEVALRTNAQILNKISCEMSCKSGGMSNIHAATVSIFKLLSGYSWESIGVFTLAALAVNYGEIWLIAQLSKTNQLAKSVSLLPAGLTEQSYKEKFELLNTLITTIKEVVELIIHYLKTKYPLCVGYIDDYMAQMKMYAKLVQTIESSRDPINILSALINNTKDNIALLFDGSTRKNVQIEVLKGKNIIFLISDLDFQNEELVKLCDIYPKEKKNDSQYEIIWLPMVDVSIQLPMVDVPIHWDEATWKKYEQLRLKMKWLSIDNPSLINPLGIKYIKEKWQFVKKTILVAVDKQGNVVNQNAIHIVQVLGGEDIEWVNKFIEQAKRIATLAGISLELAYMGTSNASEHEDLLREKIKSGKTVKDDSLMREAKGDVILECFDKFDQWKEKGSQKGTFLQAINEWLSKVHREEKHCNRLTFPMIDGQVLDIVECPDCGHPMKKFVMYECRITDQCDA</sequence>
<reference evidence="3 4" key="1">
    <citation type="submission" date="2023-12" db="EMBL/GenBank/DDBJ databases">
        <title>A high-quality genome assembly for Dillenia turbinata (Dilleniales).</title>
        <authorList>
            <person name="Chanderbali A."/>
        </authorList>
    </citation>
    <scope>NUCLEOTIDE SEQUENCE [LARGE SCALE GENOMIC DNA]</scope>
    <source>
        <strain evidence="3">LSX21</strain>
        <tissue evidence="3">Leaf</tissue>
    </source>
</reference>
<comment type="caution">
    <text evidence="3">The sequence shown here is derived from an EMBL/GenBank/DDBJ whole genome shotgun (WGS) entry which is preliminary data.</text>
</comment>
<dbReference type="PANTHER" id="PTHR33232:SF20">
    <property type="entry name" value="PROTEIN SIEVE ELEMENT OCCLUSION B-LIKE"/>
    <property type="match status" value="1"/>
</dbReference>
<dbReference type="Pfam" id="PF14577">
    <property type="entry name" value="SEO_C"/>
    <property type="match status" value="2"/>
</dbReference>
<dbReference type="AlphaFoldDB" id="A0AAN8V4A5"/>
<evidence type="ECO:0000313" key="3">
    <source>
        <dbReference type="EMBL" id="KAK6924649.1"/>
    </source>
</evidence>
<accession>A0AAN8V4A5</accession>
<name>A0AAN8V4A5_9MAGN</name>
<organism evidence="3 4">
    <name type="scientific">Dillenia turbinata</name>
    <dbReference type="NCBI Taxonomy" id="194707"/>
    <lineage>
        <taxon>Eukaryota</taxon>
        <taxon>Viridiplantae</taxon>
        <taxon>Streptophyta</taxon>
        <taxon>Embryophyta</taxon>
        <taxon>Tracheophyta</taxon>
        <taxon>Spermatophyta</taxon>
        <taxon>Magnoliopsida</taxon>
        <taxon>eudicotyledons</taxon>
        <taxon>Gunneridae</taxon>
        <taxon>Pentapetalae</taxon>
        <taxon>Dilleniales</taxon>
        <taxon>Dilleniaceae</taxon>
        <taxon>Dillenia</taxon>
    </lineage>
</organism>
<dbReference type="InterPro" id="IPR027944">
    <property type="entry name" value="SEO_C"/>
</dbReference>
<dbReference type="InterPro" id="IPR027942">
    <property type="entry name" value="SEO_N"/>
</dbReference>
<gene>
    <name evidence="3" type="ORF">RJ641_008975</name>
</gene>
<proteinExistence type="predicted"/>
<dbReference type="EMBL" id="JBAMMX010000016">
    <property type="protein sequence ID" value="KAK6924649.1"/>
    <property type="molecule type" value="Genomic_DNA"/>
</dbReference>
<dbReference type="GO" id="GO:0010088">
    <property type="term" value="P:phloem development"/>
    <property type="evidence" value="ECO:0007669"/>
    <property type="project" value="InterPro"/>
</dbReference>
<feature type="domain" description="Sieve element occlusion C-terminal" evidence="2">
    <location>
        <begin position="395"/>
        <end position="448"/>
    </location>
</feature>
<dbReference type="Proteomes" id="UP001370490">
    <property type="component" value="Unassembled WGS sequence"/>
</dbReference>
<feature type="domain" description="Sieve element occlusion N-terminal" evidence="1">
    <location>
        <begin position="34"/>
        <end position="228"/>
    </location>
</feature>
<feature type="domain" description="Sieve element occlusion C-terminal" evidence="2">
    <location>
        <begin position="457"/>
        <end position="537"/>
    </location>
</feature>
<evidence type="ECO:0000313" key="4">
    <source>
        <dbReference type="Proteomes" id="UP001370490"/>
    </source>
</evidence>